<keyword evidence="2" id="KW-1185">Reference proteome</keyword>
<comment type="caution">
    <text evidence="1">The sequence shown here is derived from an EMBL/GenBank/DDBJ whole genome shotgun (WGS) entry which is preliminary data.</text>
</comment>
<evidence type="ECO:0000313" key="1">
    <source>
        <dbReference type="EMBL" id="MEK9514872.1"/>
    </source>
</evidence>
<sequence length="289" mass="34377">MSAQISPTDCYNYRQRVREFRDRLQSVSSQQELLIISRKFMTVEREDYGIIGDLEVENFQWDLQELSRLFPENYTNPDRLRVCINILLQQQVELRWYADFPRYLNSGSLETDPQLYDLTRSPSCYLLKFSFTPLREGGMYRLINGIQRRMRVWRNHPAGGTVGMKVTECKLEMIALLNQICDRVEGEVGKSIYLQINSIIRTLEHQKHLASLGYWASPRTTHSTGYAADIEREWYYRNDRQLFDAIEQVLEDYQSRSVLNVINEQQVWHICLNPKWIKYYQNSLDTYQQ</sequence>
<protein>
    <submittedName>
        <fullName evidence="1">DUF5715 family protein</fullName>
    </submittedName>
</protein>
<name>A0ABU9ETX9_LIMFS</name>
<organism evidence="1 2">
    <name type="scientific">Limnospira fusiformis PMC 851.14</name>
    <dbReference type="NCBI Taxonomy" id="2219512"/>
    <lineage>
        <taxon>Bacteria</taxon>
        <taxon>Bacillati</taxon>
        <taxon>Cyanobacteriota</taxon>
        <taxon>Cyanophyceae</taxon>
        <taxon>Oscillatoriophycideae</taxon>
        <taxon>Oscillatoriales</taxon>
        <taxon>Sirenicapillariaceae</taxon>
        <taxon>Limnospira</taxon>
    </lineage>
</organism>
<gene>
    <name evidence="1" type="ORF">AAEJ74_25415</name>
</gene>
<dbReference type="InterPro" id="IPR043769">
    <property type="entry name" value="DUF5715"/>
</dbReference>
<dbReference type="Pfam" id="PF18979">
    <property type="entry name" value="DUF5715"/>
    <property type="match status" value="1"/>
</dbReference>
<reference evidence="1 2" key="1">
    <citation type="journal article" date="2024" name="Front. Microbiol.">
        <title>Transcriptomic insights into the dominance of two phototrophs throughout the water column of a tropical hypersaline-alkaline crater lake (Dziani Dzaha, Mayotte).</title>
        <authorList>
            <person name="Duperron S."/>
            <person name="Halary S."/>
            <person name="Bouly J.-P."/>
            <person name="Roussel T."/>
            <person name="Hugoni M."/>
            <person name="Bruto M."/>
            <person name="Oger P."/>
            <person name="Duval C."/>
            <person name="Woo A."/>
            <person name="Jezequiel D."/>
            <person name="Ader M."/>
            <person name="Leboulanger C."/>
            <person name="Agogue H."/>
            <person name="Grossi V."/>
            <person name="Trousselier M."/>
            <person name="Bernard C."/>
        </authorList>
    </citation>
    <scope>NUCLEOTIDE SEQUENCE [LARGE SCALE GENOMIC DNA]</scope>
    <source>
        <strain evidence="1 2">PMC 851.14</strain>
    </source>
</reference>
<evidence type="ECO:0000313" key="2">
    <source>
        <dbReference type="Proteomes" id="UP001387447"/>
    </source>
</evidence>
<dbReference type="EMBL" id="JBBWYZ010000027">
    <property type="protein sequence ID" value="MEK9514872.1"/>
    <property type="molecule type" value="Genomic_DNA"/>
</dbReference>
<dbReference type="RefSeq" id="WP_006668001.1">
    <property type="nucleotide sequence ID" value="NZ_JBBWYZ010000027.1"/>
</dbReference>
<accession>A0ABU9ETX9</accession>
<proteinExistence type="predicted"/>
<dbReference type="Proteomes" id="UP001387447">
    <property type="component" value="Unassembled WGS sequence"/>
</dbReference>